<gene>
    <name evidence="11" type="ORF">CWI73_03170</name>
</gene>
<keyword evidence="6 9" id="KW-1133">Transmembrane helix</keyword>
<dbReference type="GO" id="GO:1902201">
    <property type="term" value="P:negative regulation of bacterial-type flagellum-dependent cell motility"/>
    <property type="evidence" value="ECO:0007669"/>
    <property type="project" value="TreeGrafter"/>
</dbReference>
<evidence type="ECO:0000313" key="12">
    <source>
        <dbReference type="Proteomes" id="UP000288361"/>
    </source>
</evidence>
<evidence type="ECO:0000256" key="6">
    <source>
        <dbReference type="ARBA" id="ARBA00022989"/>
    </source>
</evidence>
<comment type="caution">
    <text evidence="11">The sequence shown here is derived from an EMBL/GenBank/DDBJ whole genome shotgun (WGS) entry which is preliminary data.</text>
</comment>
<evidence type="ECO:0000256" key="9">
    <source>
        <dbReference type="SAM" id="Phobius"/>
    </source>
</evidence>
<dbReference type="GO" id="GO:0043709">
    <property type="term" value="P:cell adhesion involved in single-species biofilm formation"/>
    <property type="evidence" value="ECO:0007669"/>
    <property type="project" value="TreeGrafter"/>
</dbReference>
<dbReference type="Pfam" id="PF05231">
    <property type="entry name" value="MASE1"/>
    <property type="match status" value="1"/>
</dbReference>
<dbReference type="FunFam" id="3.30.70.270:FF:000001">
    <property type="entry name" value="Diguanylate cyclase domain protein"/>
    <property type="match status" value="1"/>
</dbReference>
<evidence type="ECO:0000256" key="1">
    <source>
        <dbReference type="ARBA" id="ARBA00001946"/>
    </source>
</evidence>
<dbReference type="PANTHER" id="PTHR45138:SF9">
    <property type="entry name" value="DIGUANYLATE CYCLASE DGCM-RELATED"/>
    <property type="match status" value="1"/>
</dbReference>
<dbReference type="EMBL" id="PIQA01000001">
    <property type="protein sequence ID" value="RUO67876.1"/>
    <property type="molecule type" value="Genomic_DNA"/>
</dbReference>
<keyword evidence="7 9" id="KW-0472">Membrane</keyword>
<feature type="transmembrane region" description="Helical" evidence="9">
    <location>
        <begin position="177"/>
        <end position="200"/>
    </location>
</feature>
<evidence type="ECO:0000313" key="11">
    <source>
        <dbReference type="EMBL" id="RUO67876.1"/>
    </source>
</evidence>
<feature type="transmembrane region" description="Helical" evidence="9">
    <location>
        <begin position="299"/>
        <end position="322"/>
    </location>
</feature>
<dbReference type="GO" id="GO:0052621">
    <property type="term" value="F:diguanylate cyclase activity"/>
    <property type="evidence" value="ECO:0007669"/>
    <property type="project" value="UniProtKB-EC"/>
</dbReference>
<dbReference type="GO" id="GO:0005886">
    <property type="term" value="C:plasma membrane"/>
    <property type="evidence" value="ECO:0007669"/>
    <property type="project" value="UniProtKB-SubCell"/>
</dbReference>
<dbReference type="InterPro" id="IPR050469">
    <property type="entry name" value="Diguanylate_Cyclase"/>
</dbReference>
<protein>
    <recommendedName>
        <fullName evidence="3">diguanylate cyclase</fullName>
        <ecNumber evidence="3">2.7.7.65</ecNumber>
    </recommendedName>
</protein>
<comment type="subcellular location">
    <subcellularLocation>
        <location evidence="2">Cell membrane</location>
        <topology evidence="2">Multi-pass membrane protein</topology>
    </subcellularLocation>
</comment>
<feature type="transmembrane region" description="Helical" evidence="9">
    <location>
        <begin position="221"/>
        <end position="244"/>
    </location>
</feature>
<accession>A0A432YX23</accession>
<dbReference type="SUPFAM" id="SSF55073">
    <property type="entry name" value="Nucleotide cyclase"/>
    <property type="match status" value="1"/>
</dbReference>
<comment type="catalytic activity">
    <reaction evidence="8">
        <text>2 GTP = 3',3'-c-di-GMP + 2 diphosphate</text>
        <dbReference type="Rhea" id="RHEA:24898"/>
        <dbReference type="ChEBI" id="CHEBI:33019"/>
        <dbReference type="ChEBI" id="CHEBI:37565"/>
        <dbReference type="ChEBI" id="CHEBI:58805"/>
        <dbReference type="EC" id="2.7.7.65"/>
    </reaction>
</comment>
<sequence>MPFERFLITVRSITKNKKKLILRQHLLRTILLILAWILLWRVAAVMEYGPHASIWFPPAGLTFAAFLVMSWRAFPAILLGGVITTLWVSDLYGDLTPVKELLVTGVIFGVAHTVPYFLGAWLLRSKLIRLGSHGLSSTIMTFLGVAALSSFCAAWLGTEVMISGNLLEPEALWYTWLPWWIGDLSGVIVLTPIFIALVSWRYPQIERWLGGLKFTEGGGSWSSFSIKLLIALVILLVCLSISMFSSYEEAAFLVFFLILPLLWISYTESPLKTAIALAVFSTITAFSIGLLGLMDYAIVYQFAVTIIASSAWFGLTVPALIAHNQYLTHQVSQDGLTSAASREHFMQQADLLLKMARRRNKPISVIMFDVDKFKSINDIYGHIIGDSALVEITKAVNTQLRESDILGRFGGDEFMILLPDTDQSGAVGVAHKLREAISRITISSLSERLSCSFGVAQVSKDEHIMVTIDRADRALLQAKRNGRDRIEKDAV</sequence>
<feature type="transmembrane region" description="Helical" evidence="9">
    <location>
        <begin position="52"/>
        <end position="69"/>
    </location>
</feature>
<dbReference type="CDD" id="cd01949">
    <property type="entry name" value="GGDEF"/>
    <property type="match status" value="1"/>
</dbReference>
<dbReference type="PROSITE" id="PS50887">
    <property type="entry name" value="GGDEF"/>
    <property type="match status" value="1"/>
</dbReference>
<feature type="transmembrane region" description="Helical" evidence="9">
    <location>
        <begin position="76"/>
        <end position="95"/>
    </location>
</feature>
<feature type="transmembrane region" description="Helical" evidence="9">
    <location>
        <begin position="25"/>
        <end position="46"/>
    </location>
</feature>
<evidence type="ECO:0000256" key="3">
    <source>
        <dbReference type="ARBA" id="ARBA00012528"/>
    </source>
</evidence>
<evidence type="ECO:0000256" key="5">
    <source>
        <dbReference type="ARBA" id="ARBA00022692"/>
    </source>
</evidence>
<evidence type="ECO:0000256" key="8">
    <source>
        <dbReference type="ARBA" id="ARBA00034247"/>
    </source>
</evidence>
<organism evidence="11 12">
    <name type="scientific">Idiomarina piscisalsi</name>
    <dbReference type="NCBI Taxonomy" id="1096243"/>
    <lineage>
        <taxon>Bacteria</taxon>
        <taxon>Pseudomonadati</taxon>
        <taxon>Pseudomonadota</taxon>
        <taxon>Gammaproteobacteria</taxon>
        <taxon>Alteromonadales</taxon>
        <taxon>Idiomarinaceae</taxon>
        <taxon>Idiomarina</taxon>
    </lineage>
</organism>
<evidence type="ECO:0000256" key="7">
    <source>
        <dbReference type="ARBA" id="ARBA00023136"/>
    </source>
</evidence>
<evidence type="ECO:0000259" key="10">
    <source>
        <dbReference type="PROSITE" id="PS50887"/>
    </source>
</evidence>
<dbReference type="InterPro" id="IPR043128">
    <property type="entry name" value="Rev_trsase/Diguanyl_cyclase"/>
</dbReference>
<dbReference type="PANTHER" id="PTHR45138">
    <property type="entry name" value="REGULATORY COMPONENTS OF SENSORY TRANSDUCTION SYSTEM"/>
    <property type="match status" value="1"/>
</dbReference>
<dbReference type="Proteomes" id="UP000288361">
    <property type="component" value="Unassembled WGS sequence"/>
</dbReference>
<evidence type="ECO:0000256" key="4">
    <source>
        <dbReference type="ARBA" id="ARBA00022475"/>
    </source>
</evidence>
<keyword evidence="4" id="KW-1003">Cell membrane</keyword>
<dbReference type="InterPro" id="IPR007895">
    <property type="entry name" value="MASE1"/>
</dbReference>
<dbReference type="EC" id="2.7.7.65" evidence="3"/>
<feature type="domain" description="GGDEF" evidence="10">
    <location>
        <begin position="361"/>
        <end position="491"/>
    </location>
</feature>
<name>A0A432YX23_9GAMM</name>
<keyword evidence="5 9" id="KW-0812">Transmembrane</keyword>
<feature type="transmembrane region" description="Helical" evidence="9">
    <location>
        <begin position="274"/>
        <end position="293"/>
    </location>
</feature>
<reference evidence="11 12" key="1">
    <citation type="journal article" date="2011" name="Front. Microbiol.">
        <title>Genomic signatures of strain selection and enhancement in Bacillus atrophaeus var. globigii, a historical biowarfare simulant.</title>
        <authorList>
            <person name="Gibbons H.S."/>
            <person name="Broomall S.M."/>
            <person name="McNew L.A."/>
            <person name="Daligault H."/>
            <person name="Chapman C."/>
            <person name="Bruce D."/>
            <person name="Karavis M."/>
            <person name="Krepps M."/>
            <person name="McGregor P.A."/>
            <person name="Hong C."/>
            <person name="Park K.H."/>
            <person name="Akmal A."/>
            <person name="Feldman A."/>
            <person name="Lin J.S."/>
            <person name="Chang W.E."/>
            <person name="Higgs B.W."/>
            <person name="Demirev P."/>
            <person name="Lindquist J."/>
            <person name="Liem A."/>
            <person name="Fochler E."/>
            <person name="Read T.D."/>
            <person name="Tapia R."/>
            <person name="Johnson S."/>
            <person name="Bishop-Lilly K.A."/>
            <person name="Detter C."/>
            <person name="Han C."/>
            <person name="Sozhamannan S."/>
            <person name="Rosenzweig C.N."/>
            <person name="Skowronski E.W."/>
        </authorList>
    </citation>
    <scope>NUCLEOTIDE SEQUENCE [LARGE SCALE GENOMIC DNA]</scope>
    <source>
        <strain evidence="11 12">TPS4-2</strain>
    </source>
</reference>
<proteinExistence type="predicted"/>
<dbReference type="InterPro" id="IPR000160">
    <property type="entry name" value="GGDEF_dom"/>
</dbReference>
<feature type="transmembrane region" description="Helical" evidence="9">
    <location>
        <begin position="101"/>
        <end position="123"/>
    </location>
</feature>
<comment type="cofactor">
    <cofactor evidence="1">
        <name>Mg(2+)</name>
        <dbReference type="ChEBI" id="CHEBI:18420"/>
    </cofactor>
</comment>
<dbReference type="SMART" id="SM00267">
    <property type="entry name" value="GGDEF"/>
    <property type="match status" value="1"/>
</dbReference>
<feature type="transmembrane region" description="Helical" evidence="9">
    <location>
        <begin position="250"/>
        <end position="267"/>
    </location>
</feature>
<dbReference type="Pfam" id="PF00990">
    <property type="entry name" value="GGDEF"/>
    <property type="match status" value="1"/>
</dbReference>
<dbReference type="AlphaFoldDB" id="A0A432YX23"/>
<evidence type="ECO:0000256" key="2">
    <source>
        <dbReference type="ARBA" id="ARBA00004651"/>
    </source>
</evidence>
<feature type="transmembrane region" description="Helical" evidence="9">
    <location>
        <begin position="135"/>
        <end position="157"/>
    </location>
</feature>
<dbReference type="InterPro" id="IPR029787">
    <property type="entry name" value="Nucleotide_cyclase"/>
</dbReference>
<dbReference type="NCBIfam" id="TIGR00254">
    <property type="entry name" value="GGDEF"/>
    <property type="match status" value="1"/>
</dbReference>
<dbReference type="Gene3D" id="3.30.70.270">
    <property type="match status" value="1"/>
</dbReference>